<reference evidence="1" key="2">
    <citation type="journal article" date="2015" name="Data Brief">
        <title>Shoot transcriptome of the giant reed, Arundo donax.</title>
        <authorList>
            <person name="Barrero R.A."/>
            <person name="Guerrero F.D."/>
            <person name="Moolhuijzen P."/>
            <person name="Goolsby J.A."/>
            <person name="Tidwell J."/>
            <person name="Bellgard S.E."/>
            <person name="Bellgard M.I."/>
        </authorList>
    </citation>
    <scope>NUCLEOTIDE SEQUENCE</scope>
    <source>
        <tissue evidence="1">Shoot tissue taken approximately 20 cm above the soil surface</tissue>
    </source>
</reference>
<sequence length="61" mass="6990">MCAFLQCSYCLHLVCLVRKTMKIVTYLPVVSQKYIFLLGDGFKGLSCHLVSQYNLISSLWL</sequence>
<dbReference type="AlphaFoldDB" id="A0A0A9A400"/>
<organism evidence="1">
    <name type="scientific">Arundo donax</name>
    <name type="common">Giant reed</name>
    <name type="synonym">Donax arundinaceus</name>
    <dbReference type="NCBI Taxonomy" id="35708"/>
    <lineage>
        <taxon>Eukaryota</taxon>
        <taxon>Viridiplantae</taxon>
        <taxon>Streptophyta</taxon>
        <taxon>Embryophyta</taxon>
        <taxon>Tracheophyta</taxon>
        <taxon>Spermatophyta</taxon>
        <taxon>Magnoliopsida</taxon>
        <taxon>Liliopsida</taxon>
        <taxon>Poales</taxon>
        <taxon>Poaceae</taxon>
        <taxon>PACMAD clade</taxon>
        <taxon>Arundinoideae</taxon>
        <taxon>Arundineae</taxon>
        <taxon>Arundo</taxon>
    </lineage>
</organism>
<evidence type="ECO:0000313" key="1">
    <source>
        <dbReference type="EMBL" id="JAD44628.1"/>
    </source>
</evidence>
<reference evidence="1" key="1">
    <citation type="submission" date="2014-09" db="EMBL/GenBank/DDBJ databases">
        <authorList>
            <person name="Magalhaes I.L.F."/>
            <person name="Oliveira U."/>
            <person name="Santos F.R."/>
            <person name="Vidigal T.H.D.A."/>
            <person name="Brescovit A.D."/>
            <person name="Santos A.J."/>
        </authorList>
    </citation>
    <scope>NUCLEOTIDE SEQUENCE</scope>
    <source>
        <tissue evidence="1">Shoot tissue taken approximately 20 cm above the soil surface</tissue>
    </source>
</reference>
<proteinExistence type="predicted"/>
<protein>
    <submittedName>
        <fullName evidence="1">Uncharacterized protein</fullName>
    </submittedName>
</protein>
<name>A0A0A9A400_ARUDO</name>
<dbReference type="EMBL" id="GBRH01253267">
    <property type="protein sequence ID" value="JAD44628.1"/>
    <property type="molecule type" value="Transcribed_RNA"/>
</dbReference>
<accession>A0A0A9A400</accession>